<dbReference type="AlphaFoldDB" id="A0AAE0VKZ0"/>
<reference evidence="2" key="1">
    <citation type="journal article" date="2021" name="Genome Biol. Evol.">
        <title>A High-Quality Reference Genome for a Parasitic Bivalve with Doubly Uniparental Inheritance (Bivalvia: Unionida).</title>
        <authorList>
            <person name="Smith C.H."/>
        </authorList>
    </citation>
    <scope>NUCLEOTIDE SEQUENCE</scope>
    <source>
        <strain evidence="2">CHS0354</strain>
    </source>
</reference>
<dbReference type="EMBL" id="JAEAOA010001059">
    <property type="protein sequence ID" value="KAK3582133.1"/>
    <property type="molecule type" value="Genomic_DNA"/>
</dbReference>
<sequence>MMDIHCSGLPLKASTSEIVGKRKGNYHDRRDNFIRGKENNSDQQLGGKQKQRNGNGNLHLNNHPKKETNWQHQHRELALKGKWVIKQRIESKERIQKENTETTHSIYK</sequence>
<feature type="compositionally biased region" description="Low complexity" evidence="1">
    <location>
        <begin position="43"/>
        <end position="61"/>
    </location>
</feature>
<evidence type="ECO:0000256" key="1">
    <source>
        <dbReference type="SAM" id="MobiDB-lite"/>
    </source>
</evidence>
<proteinExistence type="predicted"/>
<comment type="caution">
    <text evidence="2">The sequence shown here is derived from an EMBL/GenBank/DDBJ whole genome shotgun (WGS) entry which is preliminary data.</text>
</comment>
<name>A0AAE0VKZ0_9BIVA</name>
<reference evidence="2" key="2">
    <citation type="journal article" date="2021" name="Genome Biol. Evol.">
        <title>Developing a high-quality reference genome for a parasitic bivalve with doubly uniparental inheritance (Bivalvia: Unionida).</title>
        <authorList>
            <person name="Smith C.H."/>
        </authorList>
    </citation>
    <scope>NUCLEOTIDE SEQUENCE</scope>
    <source>
        <strain evidence="2">CHS0354</strain>
        <tissue evidence="2">Mantle</tissue>
    </source>
</reference>
<reference evidence="2" key="3">
    <citation type="submission" date="2023-05" db="EMBL/GenBank/DDBJ databases">
        <authorList>
            <person name="Smith C.H."/>
        </authorList>
    </citation>
    <scope>NUCLEOTIDE SEQUENCE</scope>
    <source>
        <strain evidence="2">CHS0354</strain>
        <tissue evidence="2">Mantle</tissue>
    </source>
</reference>
<evidence type="ECO:0000313" key="2">
    <source>
        <dbReference type="EMBL" id="KAK3582133.1"/>
    </source>
</evidence>
<dbReference type="Proteomes" id="UP001195483">
    <property type="component" value="Unassembled WGS sequence"/>
</dbReference>
<evidence type="ECO:0000313" key="3">
    <source>
        <dbReference type="Proteomes" id="UP001195483"/>
    </source>
</evidence>
<feature type="compositionally biased region" description="Basic and acidic residues" evidence="1">
    <location>
        <begin position="25"/>
        <end position="40"/>
    </location>
</feature>
<keyword evidence="3" id="KW-1185">Reference proteome</keyword>
<organism evidence="2 3">
    <name type="scientific">Potamilus streckersoni</name>
    <dbReference type="NCBI Taxonomy" id="2493646"/>
    <lineage>
        <taxon>Eukaryota</taxon>
        <taxon>Metazoa</taxon>
        <taxon>Spiralia</taxon>
        <taxon>Lophotrochozoa</taxon>
        <taxon>Mollusca</taxon>
        <taxon>Bivalvia</taxon>
        <taxon>Autobranchia</taxon>
        <taxon>Heteroconchia</taxon>
        <taxon>Palaeoheterodonta</taxon>
        <taxon>Unionida</taxon>
        <taxon>Unionoidea</taxon>
        <taxon>Unionidae</taxon>
        <taxon>Ambleminae</taxon>
        <taxon>Lampsilini</taxon>
        <taxon>Potamilus</taxon>
    </lineage>
</organism>
<gene>
    <name evidence="2" type="ORF">CHS0354_017244</name>
</gene>
<protein>
    <submittedName>
        <fullName evidence="2">Uncharacterized protein</fullName>
    </submittedName>
</protein>
<accession>A0AAE0VKZ0</accession>
<feature type="region of interest" description="Disordered" evidence="1">
    <location>
        <begin position="1"/>
        <end position="73"/>
    </location>
</feature>
<feature type="compositionally biased region" description="Basic and acidic residues" evidence="1">
    <location>
        <begin position="64"/>
        <end position="73"/>
    </location>
</feature>